<dbReference type="EMBL" id="JAPQKT010000001">
    <property type="protein sequence ID" value="KAJ5242325.1"/>
    <property type="molecule type" value="Genomic_DNA"/>
</dbReference>
<dbReference type="SUPFAM" id="SSF103473">
    <property type="entry name" value="MFS general substrate transporter"/>
    <property type="match status" value="1"/>
</dbReference>
<feature type="transmembrane region" description="Helical" evidence="6">
    <location>
        <begin position="47"/>
        <end position="66"/>
    </location>
</feature>
<keyword evidence="4 6" id="KW-1133">Transmembrane helix</keyword>
<dbReference type="Proteomes" id="UP001147733">
    <property type="component" value="Unassembled WGS sequence"/>
</dbReference>
<dbReference type="GeneID" id="81378739"/>
<feature type="transmembrane region" description="Helical" evidence="6">
    <location>
        <begin position="131"/>
        <end position="155"/>
    </location>
</feature>
<keyword evidence="5 6" id="KW-0472">Membrane</keyword>
<keyword evidence="2" id="KW-0813">Transport</keyword>
<gene>
    <name evidence="7" type="ORF">N7469_000652</name>
</gene>
<evidence type="ECO:0000256" key="2">
    <source>
        <dbReference type="ARBA" id="ARBA00022448"/>
    </source>
</evidence>
<dbReference type="RefSeq" id="XP_056505329.1">
    <property type="nucleotide sequence ID" value="XM_056639572.1"/>
</dbReference>
<keyword evidence="3 6" id="KW-0812">Transmembrane</keyword>
<feature type="transmembrane region" description="Helical" evidence="6">
    <location>
        <begin position="102"/>
        <end position="124"/>
    </location>
</feature>
<comment type="caution">
    <text evidence="7">The sequence shown here is derived from an EMBL/GenBank/DDBJ whole genome shotgun (WGS) entry which is preliminary data.</text>
</comment>
<dbReference type="Pfam" id="PF07690">
    <property type="entry name" value="MFS_1"/>
    <property type="match status" value="1"/>
</dbReference>
<dbReference type="GO" id="GO:0022857">
    <property type="term" value="F:transmembrane transporter activity"/>
    <property type="evidence" value="ECO:0007669"/>
    <property type="project" value="InterPro"/>
</dbReference>
<dbReference type="InterPro" id="IPR036259">
    <property type="entry name" value="MFS_trans_sf"/>
</dbReference>
<protein>
    <recommendedName>
        <fullName evidence="9">Major facilitator superfamily (MFS) profile domain-containing protein</fullName>
    </recommendedName>
</protein>
<sequence length="510" mass="55906">MMEISGLSSASTRAQDTEKDAALAVVSDVAIEVDPVIAKRVLRKIDLYFMPAMLIEITSGYGIVYYDKAILGSATLFGMTTDLELQVVDNSTSPPSVDTSRLSWATSIFYFGMLAGLYPMTLILQRFHTRYVLGPVVLVWAITCAATAGVTSWQGLFVQRFFLGVIESVIPTAFMTIVSSYYTQKEQALRQAWWFSGVGWFTIIGGALNYGFGQITSGSLARWQYIYILAGGLTFLFGLWCCTMPNSPVSAWFLTAEERKVAVERLRKGQTGVRCHQIKMSHVKEAATDAKLYLVAIMMAAAYTINGAISGFGPLIVSTFGYNTLDSILFQFPVGAVCIIFIPLCGYVPTVVPNTRIPMLIACCLPVIAGCVMIWKSDWGYQPATPVVGYALTGFFGPVVSLIITIGASNVAGATKKSIMASSTFVAYTVGNIIGPQLVKSNTKSQHYPELWEGLIICYCITIAAAVVLYVILWRENRKRALLELDEVQRDKIAFDDLTDGQNPFFTYAL</sequence>
<dbReference type="PANTHER" id="PTHR43791">
    <property type="entry name" value="PERMEASE-RELATED"/>
    <property type="match status" value="1"/>
</dbReference>
<proteinExistence type="predicted"/>
<feature type="transmembrane region" description="Helical" evidence="6">
    <location>
        <begin position="419"/>
        <end position="439"/>
    </location>
</feature>
<feature type="transmembrane region" description="Helical" evidence="6">
    <location>
        <begin position="387"/>
        <end position="407"/>
    </location>
</feature>
<feature type="transmembrane region" description="Helical" evidence="6">
    <location>
        <begin position="451"/>
        <end position="473"/>
    </location>
</feature>
<dbReference type="InterPro" id="IPR011701">
    <property type="entry name" value="MFS"/>
</dbReference>
<organism evidence="7 8">
    <name type="scientific">Penicillium citrinum</name>
    <dbReference type="NCBI Taxonomy" id="5077"/>
    <lineage>
        <taxon>Eukaryota</taxon>
        <taxon>Fungi</taxon>
        <taxon>Dikarya</taxon>
        <taxon>Ascomycota</taxon>
        <taxon>Pezizomycotina</taxon>
        <taxon>Eurotiomycetes</taxon>
        <taxon>Eurotiomycetidae</taxon>
        <taxon>Eurotiales</taxon>
        <taxon>Aspergillaceae</taxon>
        <taxon>Penicillium</taxon>
    </lineage>
</organism>
<dbReference type="Gene3D" id="1.20.1250.20">
    <property type="entry name" value="MFS general substrate transporter like domains"/>
    <property type="match status" value="1"/>
</dbReference>
<dbReference type="PANTHER" id="PTHR43791:SF55">
    <property type="entry name" value="TRANSPORTER, PUTATIVE (AFU_ORTHOLOGUE AFUA_6G01820)-RELATED"/>
    <property type="match status" value="1"/>
</dbReference>
<dbReference type="AlphaFoldDB" id="A0A9W9PDC2"/>
<feature type="transmembrane region" description="Helical" evidence="6">
    <location>
        <begin position="292"/>
        <end position="316"/>
    </location>
</feature>
<keyword evidence="8" id="KW-1185">Reference proteome</keyword>
<evidence type="ECO:0000256" key="4">
    <source>
        <dbReference type="ARBA" id="ARBA00022989"/>
    </source>
</evidence>
<evidence type="ECO:0000256" key="6">
    <source>
        <dbReference type="SAM" id="Phobius"/>
    </source>
</evidence>
<accession>A0A9W9PDC2</accession>
<evidence type="ECO:0000256" key="3">
    <source>
        <dbReference type="ARBA" id="ARBA00022692"/>
    </source>
</evidence>
<dbReference type="OrthoDB" id="1932925at2759"/>
<dbReference type="FunFam" id="1.20.1250.20:FF:000425">
    <property type="entry name" value="MFS transporter, putative"/>
    <property type="match status" value="1"/>
</dbReference>
<evidence type="ECO:0000256" key="1">
    <source>
        <dbReference type="ARBA" id="ARBA00004141"/>
    </source>
</evidence>
<feature type="transmembrane region" description="Helical" evidence="6">
    <location>
        <begin position="357"/>
        <end position="375"/>
    </location>
</feature>
<reference evidence="7" key="1">
    <citation type="submission" date="2022-11" db="EMBL/GenBank/DDBJ databases">
        <authorList>
            <person name="Petersen C."/>
        </authorList>
    </citation>
    <scope>NUCLEOTIDE SEQUENCE</scope>
    <source>
        <strain evidence="7">IBT 23319</strain>
    </source>
</reference>
<name>A0A9W9PDC2_PENCI</name>
<feature type="transmembrane region" description="Helical" evidence="6">
    <location>
        <begin position="161"/>
        <end position="181"/>
    </location>
</feature>
<evidence type="ECO:0008006" key="9">
    <source>
        <dbReference type="Google" id="ProtNLM"/>
    </source>
</evidence>
<evidence type="ECO:0000313" key="7">
    <source>
        <dbReference type="EMBL" id="KAJ5242325.1"/>
    </source>
</evidence>
<evidence type="ECO:0000313" key="8">
    <source>
        <dbReference type="Proteomes" id="UP001147733"/>
    </source>
</evidence>
<feature type="transmembrane region" description="Helical" evidence="6">
    <location>
        <begin position="224"/>
        <end position="242"/>
    </location>
</feature>
<evidence type="ECO:0000256" key="5">
    <source>
        <dbReference type="ARBA" id="ARBA00023136"/>
    </source>
</evidence>
<feature type="transmembrane region" description="Helical" evidence="6">
    <location>
        <begin position="328"/>
        <end position="350"/>
    </location>
</feature>
<comment type="subcellular location">
    <subcellularLocation>
        <location evidence="1">Membrane</location>
        <topology evidence="1">Multi-pass membrane protein</topology>
    </subcellularLocation>
</comment>
<dbReference type="GO" id="GO:0016020">
    <property type="term" value="C:membrane"/>
    <property type="evidence" value="ECO:0007669"/>
    <property type="project" value="UniProtKB-SubCell"/>
</dbReference>
<feature type="transmembrane region" description="Helical" evidence="6">
    <location>
        <begin position="193"/>
        <end position="212"/>
    </location>
</feature>
<reference evidence="7" key="2">
    <citation type="journal article" date="2023" name="IMA Fungus">
        <title>Comparative genomic study of the Penicillium genus elucidates a diverse pangenome and 15 lateral gene transfer events.</title>
        <authorList>
            <person name="Petersen C."/>
            <person name="Sorensen T."/>
            <person name="Nielsen M.R."/>
            <person name="Sondergaard T.E."/>
            <person name="Sorensen J.L."/>
            <person name="Fitzpatrick D.A."/>
            <person name="Frisvad J.C."/>
            <person name="Nielsen K.L."/>
        </authorList>
    </citation>
    <scope>NUCLEOTIDE SEQUENCE</scope>
    <source>
        <strain evidence="7">IBT 23319</strain>
    </source>
</reference>